<reference evidence="2" key="1">
    <citation type="journal article" date="2020" name="mSystems">
        <title>Genome- and Community-Level Interaction Insights into Carbon Utilization and Element Cycling Functions of Hydrothermarchaeota in Hydrothermal Sediment.</title>
        <authorList>
            <person name="Zhou Z."/>
            <person name="Liu Y."/>
            <person name="Xu W."/>
            <person name="Pan J."/>
            <person name="Luo Z.H."/>
            <person name="Li M."/>
        </authorList>
    </citation>
    <scope>NUCLEOTIDE SEQUENCE [LARGE SCALE GENOMIC DNA]</scope>
    <source>
        <strain evidence="2">SpSt-780</strain>
    </source>
</reference>
<protein>
    <submittedName>
        <fullName evidence="2">Uncharacterized protein</fullName>
    </submittedName>
</protein>
<sequence>MIKIINGRIENIKNVIVYPPLGVFESTLVKHFTDILKGKIDVTLCSGENNNSLNKFEDVKKIVLPEKINFFKLLGLKKEYRDLKFDLSLDFSDYNHIYGRILKSSLNISIENKNADIILTGNIIWCFNTIFGFLGFEKRIERRKTKKKTKGIYGIDIELPKGWVEVKKEDDFEKTGHLWTFKNEIAAKAYLSGIDITMFLLKNEKGFIPGDIKVIRINSPEEVKKYIYEDTPYII</sequence>
<proteinExistence type="predicted"/>
<gene>
    <name evidence="2" type="ORF">ENV67_02915</name>
</gene>
<evidence type="ECO:0000256" key="1">
    <source>
        <dbReference type="SAM" id="Phobius"/>
    </source>
</evidence>
<keyword evidence="1" id="KW-0472">Membrane</keyword>
<feature type="transmembrane region" description="Helical" evidence="1">
    <location>
        <begin position="117"/>
        <end position="136"/>
    </location>
</feature>
<dbReference type="AlphaFoldDB" id="A0A7C4U6Q9"/>
<comment type="caution">
    <text evidence="2">The sequence shown here is derived from an EMBL/GenBank/DDBJ whole genome shotgun (WGS) entry which is preliminary data.</text>
</comment>
<dbReference type="EMBL" id="DTHG01000036">
    <property type="protein sequence ID" value="HGW91476.1"/>
    <property type="molecule type" value="Genomic_DNA"/>
</dbReference>
<accession>A0A7C4U6Q9</accession>
<keyword evidence="1" id="KW-0812">Transmembrane</keyword>
<name>A0A7C4U6Q9_UNCW3</name>
<organism evidence="2">
    <name type="scientific">candidate division WOR-3 bacterium</name>
    <dbReference type="NCBI Taxonomy" id="2052148"/>
    <lineage>
        <taxon>Bacteria</taxon>
        <taxon>Bacteria division WOR-3</taxon>
    </lineage>
</organism>
<evidence type="ECO:0000313" key="2">
    <source>
        <dbReference type="EMBL" id="HGW91476.1"/>
    </source>
</evidence>
<keyword evidence="1" id="KW-1133">Transmembrane helix</keyword>